<evidence type="ECO:0000313" key="1">
    <source>
        <dbReference type="EMBL" id="PLW76242.1"/>
    </source>
</evidence>
<sequence length="62" mass="6829">MTAFLGLDLTQIGAVSLLGMGETAKSLGFEQFTVKWSSPEWQGLVDRSLVMILCIRAIWTNP</sequence>
<evidence type="ECO:0000313" key="2">
    <source>
        <dbReference type="Proteomes" id="UP000234881"/>
    </source>
</evidence>
<dbReference type="EMBL" id="PKUQ01000031">
    <property type="protein sequence ID" value="PLW76242.1"/>
    <property type="molecule type" value="Genomic_DNA"/>
</dbReference>
<organism evidence="1 2">
    <name type="scientific">Cohaesibacter celericrescens</name>
    <dbReference type="NCBI Taxonomy" id="2067669"/>
    <lineage>
        <taxon>Bacteria</taxon>
        <taxon>Pseudomonadati</taxon>
        <taxon>Pseudomonadota</taxon>
        <taxon>Alphaproteobacteria</taxon>
        <taxon>Hyphomicrobiales</taxon>
        <taxon>Cohaesibacteraceae</taxon>
    </lineage>
</organism>
<dbReference type="Proteomes" id="UP000234881">
    <property type="component" value="Unassembled WGS sequence"/>
</dbReference>
<reference evidence="1 2" key="1">
    <citation type="submission" date="2018-01" db="EMBL/GenBank/DDBJ databases">
        <title>The draft genome sequence of Cohaesibacter sp. H1304.</title>
        <authorList>
            <person name="Wang N.-N."/>
            <person name="Du Z.-J."/>
        </authorList>
    </citation>
    <scope>NUCLEOTIDE SEQUENCE [LARGE SCALE GENOMIC DNA]</scope>
    <source>
        <strain evidence="1 2">H1304</strain>
    </source>
</reference>
<gene>
    <name evidence="1" type="ORF">C0081_15175</name>
</gene>
<keyword evidence="2" id="KW-1185">Reference proteome</keyword>
<dbReference type="AlphaFoldDB" id="A0A2N5XP13"/>
<name>A0A2N5XP13_9HYPH</name>
<proteinExistence type="predicted"/>
<protein>
    <submittedName>
        <fullName evidence="1">Uncharacterized protein</fullName>
    </submittedName>
</protein>
<comment type="caution">
    <text evidence="1">The sequence shown here is derived from an EMBL/GenBank/DDBJ whole genome shotgun (WGS) entry which is preliminary data.</text>
</comment>
<accession>A0A2N5XP13</accession>